<evidence type="ECO:0000259" key="2">
    <source>
        <dbReference type="Pfam" id="PF18818"/>
    </source>
</evidence>
<organism evidence="3 4">
    <name type="scientific">Hymenobacter cavernae</name>
    <dbReference type="NCBI Taxonomy" id="2044852"/>
    <lineage>
        <taxon>Bacteria</taxon>
        <taxon>Pseudomonadati</taxon>
        <taxon>Bacteroidota</taxon>
        <taxon>Cytophagia</taxon>
        <taxon>Cytophagales</taxon>
        <taxon>Hymenobacteraceae</taxon>
        <taxon>Hymenobacter</taxon>
    </lineage>
</organism>
<dbReference type="InterPro" id="IPR041459">
    <property type="entry name" value="MPTase-PolyVal"/>
</dbReference>
<evidence type="ECO:0000259" key="1">
    <source>
        <dbReference type="Pfam" id="PF08401"/>
    </source>
</evidence>
<protein>
    <submittedName>
        <fullName evidence="3">DNA primase</fullName>
    </submittedName>
</protein>
<feature type="domain" description="N-terminal" evidence="1">
    <location>
        <begin position="17"/>
        <end position="123"/>
    </location>
</feature>
<dbReference type="Proteomes" id="UP000632273">
    <property type="component" value="Unassembled WGS sequence"/>
</dbReference>
<proteinExistence type="predicted"/>
<dbReference type="RefSeq" id="WP_188816196.1">
    <property type="nucleotide sequence ID" value="NZ_BMHT01000011.1"/>
</dbReference>
<sequence>MTGIRNTSTSAGPATADAYQVITDRIIAKMEGGEIPWQKPWHSLGAPRNYVTGHVYTGINAFLLHFLSEGLPLFMTFRQAQDLGGHIRKGAKGFPIIFYNVVEKETEEGTTKKTPFVKYCTVFNIDDVEGIELVVPEFAAVEQEPITAAEAIVTSWVDRPRITHMDQQAYYVPSTDYVNMPLFSSFRSAEQYYQTLFHELTHATGHRQRLNRSDLAENMAVKGAEGYAREELTAEMGAAFLCGAAGISPEATDDNTAAYLQFWLGRLKADKTLLVKAASHAQKAANLILGVATKATV</sequence>
<dbReference type="InterPro" id="IPR013610">
    <property type="entry name" value="ArdC_N"/>
</dbReference>
<dbReference type="InterPro" id="IPR017113">
    <property type="entry name" value="Antirestriction_ArdC"/>
</dbReference>
<evidence type="ECO:0000313" key="3">
    <source>
        <dbReference type="EMBL" id="GGF27101.1"/>
    </source>
</evidence>
<comment type="caution">
    <text evidence="3">The sequence shown here is derived from an EMBL/GenBank/DDBJ whole genome shotgun (WGS) entry which is preliminary data.</text>
</comment>
<feature type="domain" description="Polyvalent protein metallopeptidase" evidence="2">
    <location>
        <begin position="161"/>
        <end position="280"/>
    </location>
</feature>
<keyword evidence="4" id="KW-1185">Reference proteome</keyword>
<gene>
    <name evidence="3" type="ORF">GCM10011383_43370</name>
</gene>
<accession>A0ABQ1UUT7</accession>
<evidence type="ECO:0000313" key="4">
    <source>
        <dbReference type="Proteomes" id="UP000632273"/>
    </source>
</evidence>
<dbReference type="Pfam" id="PF08401">
    <property type="entry name" value="ArdcN"/>
    <property type="match status" value="1"/>
</dbReference>
<dbReference type="PIRSF" id="PIRSF037112">
    <property type="entry name" value="Antirestriction_ArdC"/>
    <property type="match status" value="1"/>
</dbReference>
<dbReference type="Pfam" id="PF18818">
    <property type="entry name" value="MPTase-PolyVal"/>
    <property type="match status" value="1"/>
</dbReference>
<name>A0ABQ1UUT7_9BACT</name>
<dbReference type="EMBL" id="BMHT01000011">
    <property type="protein sequence ID" value="GGF27101.1"/>
    <property type="molecule type" value="Genomic_DNA"/>
</dbReference>
<reference evidence="4" key="1">
    <citation type="journal article" date="2019" name="Int. J. Syst. Evol. Microbiol.">
        <title>The Global Catalogue of Microorganisms (GCM) 10K type strain sequencing project: providing services to taxonomists for standard genome sequencing and annotation.</title>
        <authorList>
            <consortium name="The Broad Institute Genomics Platform"/>
            <consortium name="The Broad Institute Genome Sequencing Center for Infectious Disease"/>
            <person name="Wu L."/>
            <person name="Ma J."/>
        </authorList>
    </citation>
    <scope>NUCLEOTIDE SEQUENCE [LARGE SCALE GENOMIC DNA]</scope>
    <source>
        <strain evidence="4">CGMCC 1.15197</strain>
    </source>
</reference>